<feature type="compositionally biased region" description="Acidic residues" evidence="1">
    <location>
        <begin position="56"/>
        <end position="83"/>
    </location>
</feature>
<organism evidence="2 3">
    <name type="scientific">Rhodnius prolixus</name>
    <name type="common">Triatomid bug</name>
    <dbReference type="NCBI Taxonomy" id="13249"/>
    <lineage>
        <taxon>Eukaryota</taxon>
        <taxon>Metazoa</taxon>
        <taxon>Ecdysozoa</taxon>
        <taxon>Arthropoda</taxon>
        <taxon>Hexapoda</taxon>
        <taxon>Insecta</taxon>
        <taxon>Pterygota</taxon>
        <taxon>Neoptera</taxon>
        <taxon>Paraneoptera</taxon>
        <taxon>Hemiptera</taxon>
        <taxon>Heteroptera</taxon>
        <taxon>Panheteroptera</taxon>
        <taxon>Cimicomorpha</taxon>
        <taxon>Reduviidae</taxon>
        <taxon>Triatominae</taxon>
        <taxon>Rhodnius</taxon>
    </lineage>
</organism>
<sequence length="166" mass="19229">MRHRDEALGLEREREIRIERERLECERVELLRVERERLGGPYKFVKVERKDRYDGEGEEDGEVDDGDVEDGENDGEEGEEMEVDDGKGERRRLSDSLFFFLSFLLSPYGDNPVANEYLTGQDESQMVNTENASSILRKHVQERGFRGDGPSSHYPLQQGSSEQIDR</sequence>
<evidence type="ECO:0000256" key="1">
    <source>
        <dbReference type="SAM" id="MobiDB-lite"/>
    </source>
</evidence>
<protein>
    <submittedName>
        <fullName evidence="2">Uncharacterized protein</fullName>
    </submittedName>
</protein>
<dbReference type="EMBL" id="ACPB03004336">
    <property type="status" value="NOT_ANNOTATED_CDS"/>
    <property type="molecule type" value="Genomic_DNA"/>
</dbReference>
<dbReference type="VEuPathDB" id="VectorBase:RPRC004543"/>
<evidence type="ECO:0000313" key="3">
    <source>
        <dbReference type="Proteomes" id="UP000015103"/>
    </source>
</evidence>
<dbReference type="HOGENOM" id="CLU_1604763_0_0_1"/>
<dbReference type="Proteomes" id="UP000015103">
    <property type="component" value="Unassembled WGS sequence"/>
</dbReference>
<feature type="compositionally biased region" description="Polar residues" evidence="1">
    <location>
        <begin position="154"/>
        <end position="166"/>
    </location>
</feature>
<feature type="region of interest" description="Disordered" evidence="1">
    <location>
        <begin position="140"/>
        <end position="166"/>
    </location>
</feature>
<dbReference type="AlphaFoldDB" id="T1HKG9"/>
<name>T1HKG9_RHOPR</name>
<feature type="region of interest" description="Disordered" evidence="1">
    <location>
        <begin position="49"/>
        <end position="89"/>
    </location>
</feature>
<dbReference type="EMBL" id="ACPB03004335">
    <property type="status" value="NOT_ANNOTATED_CDS"/>
    <property type="molecule type" value="Genomic_DNA"/>
</dbReference>
<dbReference type="InParanoid" id="T1HKG9"/>
<accession>T1HKG9</accession>
<keyword evidence="3" id="KW-1185">Reference proteome</keyword>
<proteinExistence type="predicted"/>
<evidence type="ECO:0000313" key="2">
    <source>
        <dbReference type="EnsemblMetazoa" id="RPRC004543-PA"/>
    </source>
</evidence>
<reference evidence="2" key="1">
    <citation type="submission" date="2015-05" db="UniProtKB">
        <authorList>
            <consortium name="EnsemblMetazoa"/>
        </authorList>
    </citation>
    <scope>IDENTIFICATION</scope>
</reference>
<dbReference type="EnsemblMetazoa" id="RPRC004543-RA">
    <property type="protein sequence ID" value="RPRC004543-PA"/>
    <property type="gene ID" value="RPRC004543"/>
</dbReference>